<keyword evidence="1" id="KW-0472">Membrane</keyword>
<accession>A0ABV2S075</accession>
<comment type="caution">
    <text evidence="2">The sequence shown here is derived from an EMBL/GenBank/DDBJ whole genome shotgun (WGS) entry which is preliminary data.</text>
</comment>
<dbReference type="Proteomes" id="UP001549291">
    <property type="component" value="Unassembled WGS sequence"/>
</dbReference>
<sequence length="44" mass="4904">MIELWNKWYGTLASVEALAAVIVIAVVTAGILTLIESQRHRTKH</sequence>
<keyword evidence="3" id="KW-1185">Reference proteome</keyword>
<evidence type="ECO:0000256" key="1">
    <source>
        <dbReference type="SAM" id="Phobius"/>
    </source>
</evidence>
<protein>
    <submittedName>
        <fullName evidence="2">Uncharacterized protein</fullName>
    </submittedName>
</protein>
<keyword evidence="1" id="KW-1133">Transmembrane helix</keyword>
<proteinExistence type="predicted"/>
<evidence type="ECO:0000313" key="3">
    <source>
        <dbReference type="Proteomes" id="UP001549291"/>
    </source>
</evidence>
<gene>
    <name evidence="2" type="ORF">ABIF63_005960</name>
</gene>
<name>A0ABV2S075_BRAJP</name>
<organism evidence="2 3">
    <name type="scientific">Bradyrhizobium japonicum</name>
    <dbReference type="NCBI Taxonomy" id="375"/>
    <lineage>
        <taxon>Bacteria</taxon>
        <taxon>Pseudomonadati</taxon>
        <taxon>Pseudomonadota</taxon>
        <taxon>Alphaproteobacteria</taxon>
        <taxon>Hyphomicrobiales</taxon>
        <taxon>Nitrobacteraceae</taxon>
        <taxon>Bradyrhizobium</taxon>
    </lineage>
</organism>
<reference evidence="2 3" key="1">
    <citation type="submission" date="2024-06" db="EMBL/GenBank/DDBJ databases">
        <title>Genomic Encyclopedia of Type Strains, Phase V (KMG-V): Genome sequencing to study the core and pangenomes of soil and plant-associated prokaryotes.</title>
        <authorList>
            <person name="Whitman W."/>
        </authorList>
    </citation>
    <scope>NUCLEOTIDE SEQUENCE [LARGE SCALE GENOMIC DNA]</scope>
    <source>
        <strain evidence="2 3">USDA 160</strain>
    </source>
</reference>
<keyword evidence="1" id="KW-0812">Transmembrane</keyword>
<feature type="transmembrane region" description="Helical" evidence="1">
    <location>
        <begin position="12"/>
        <end position="35"/>
    </location>
</feature>
<evidence type="ECO:0000313" key="2">
    <source>
        <dbReference type="EMBL" id="MET4721854.1"/>
    </source>
</evidence>
<dbReference type="EMBL" id="JBEPTQ010000002">
    <property type="protein sequence ID" value="MET4721854.1"/>
    <property type="molecule type" value="Genomic_DNA"/>
</dbReference>